<dbReference type="STRING" id="406100.SAMN04488052_101293"/>
<protein>
    <submittedName>
        <fullName evidence="6">4-hydroxybenzoate polyprenyltransferase</fullName>
    </submittedName>
</protein>
<proteinExistence type="predicted"/>
<feature type="transmembrane region" description="Helical" evidence="5">
    <location>
        <begin position="23"/>
        <end position="42"/>
    </location>
</feature>
<evidence type="ECO:0000313" key="7">
    <source>
        <dbReference type="Proteomes" id="UP000199657"/>
    </source>
</evidence>
<feature type="transmembrane region" description="Helical" evidence="5">
    <location>
        <begin position="257"/>
        <end position="276"/>
    </location>
</feature>
<feature type="transmembrane region" description="Helical" evidence="5">
    <location>
        <begin position="157"/>
        <end position="179"/>
    </location>
</feature>
<evidence type="ECO:0000256" key="4">
    <source>
        <dbReference type="ARBA" id="ARBA00023136"/>
    </source>
</evidence>
<dbReference type="AlphaFoldDB" id="A0A1H8Q1J7"/>
<name>A0A1H8Q1J7_9GAMM</name>
<evidence type="ECO:0000256" key="2">
    <source>
        <dbReference type="ARBA" id="ARBA00022692"/>
    </source>
</evidence>
<dbReference type="InterPro" id="IPR000537">
    <property type="entry name" value="UbiA_prenyltransferase"/>
</dbReference>
<dbReference type="RefSeq" id="WP_216110656.1">
    <property type="nucleotide sequence ID" value="NZ_FOEG01000001.1"/>
</dbReference>
<evidence type="ECO:0000256" key="3">
    <source>
        <dbReference type="ARBA" id="ARBA00022989"/>
    </source>
</evidence>
<sequence>MSATTPNTQSSLRRWWTYQRERFPLHAHLPLILVLSATALAYSAALRGTPGPGGLFPLAGAAISTLLFFLCLRIADEFKDYAEDCRHRPYRAVPRGLVSLRELGVAGGMAVALQTAIAAVVAPALLLTLAVTWLYLGLMSREFFVHRWLKARPLIYLWSHMLIMPLIVLHATAFDWAVAAAPPPAQLGLLLGLSLTNGVVIEIGRKIRAPEDEEPGVDTYSTVWGRGRSVAAWLGAMGATGLLTVLAAVPLARAGTVAVVLTLPVLLALVAAAAFLKRPGSGTARWFEPLSAIWTLAVYAALLVVSLGMETV</sequence>
<keyword evidence="6" id="KW-0808">Transferase</keyword>
<evidence type="ECO:0000313" key="6">
    <source>
        <dbReference type="EMBL" id="SEO48105.1"/>
    </source>
</evidence>
<dbReference type="Proteomes" id="UP000199657">
    <property type="component" value="Unassembled WGS sequence"/>
</dbReference>
<comment type="subcellular location">
    <subcellularLocation>
        <location evidence="1">Membrane</location>
        <topology evidence="1">Multi-pass membrane protein</topology>
    </subcellularLocation>
</comment>
<evidence type="ECO:0000256" key="1">
    <source>
        <dbReference type="ARBA" id="ARBA00004141"/>
    </source>
</evidence>
<keyword evidence="4 5" id="KW-0472">Membrane</keyword>
<dbReference type="GO" id="GO:0016020">
    <property type="term" value="C:membrane"/>
    <property type="evidence" value="ECO:0007669"/>
    <property type="project" value="UniProtKB-SubCell"/>
</dbReference>
<reference evidence="6 7" key="1">
    <citation type="submission" date="2016-10" db="EMBL/GenBank/DDBJ databases">
        <authorList>
            <person name="de Groot N.N."/>
        </authorList>
    </citation>
    <scope>NUCLEOTIDE SEQUENCE [LARGE SCALE GENOMIC DNA]</scope>
    <source>
        <strain evidence="6 7">CGMCC 1.6291</strain>
    </source>
</reference>
<keyword evidence="3 5" id="KW-1133">Transmembrane helix</keyword>
<dbReference type="EMBL" id="FOEG01000001">
    <property type="protein sequence ID" value="SEO48105.1"/>
    <property type="molecule type" value="Genomic_DNA"/>
</dbReference>
<gene>
    <name evidence="6" type="ORF">SAMN04488052_101293</name>
</gene>
<dbReference type="GO" id="GO:0016765">
    <property type="term" value="F:transferase activity, transferring alkyl or aryl (other than methyl) groups"/>
    <property type="evidence" value="ECO:0007669"/>
    <property type="project" value="InterPro"/>
</dbReference>
<accession>A0A1H8Q1J7</accession>
<dbReference type="Pfam" id="PF01040">
    <property type="entry name" value="UbiA"/>
    <property type="match status" value="1"/>
</dbReference>
<evidence type="ECO:0000256" key="5">
    <source>
        <dbReference type="SAM" id="Phobius"/>
    </source>
</evidence>
<keyword evidence="2 5" id="KW-0812">Transmembrane</keyword>
<feature type="transmembrane region" description="Helical" evidence="5">
    <location>
        <begin position="117"/>
        <end position="136"/>
    </location>
</feature>
<keyword evidence="7" id="KW-1185">Reference proteome</keyword>
<feature type="transmembrane region" description="Helical" evidence="5">
    <location>
        <begin position="288"/>
        <end position="309"/>
    </location>
</feature>
<organism evidence="6 7">
    <name type="scientific">Aquisalimonas asiatica</name>
    <dbReference type="NCBI Taxonomy" id="406100"/>
    <lineage>
        <taxon>Bacteria</taxon>
        <taxon>Pseudomonadati</taxon>
        <taxon>Pseudomonadota</taxon>
        <taxon>Gammaproteobacteria</taxon>
        <taxon>Chromatiales</taxon>
        <taxon>Ectothiorhodospiraceae</taxon>
        <taxon>Aquisalimonas</taxon>
    </lineage>
</organism>
<feature type="transmembrane region" description="Helical" evidence="5">
    <location>
        <begin position="230"/>
        <end position="251"/>
    </location>
</feature>
<feature type="transmembrane region" description="Helical" evidence="5">
    <location>
        <begin position="54"/>
        <end position="72"/>
    </location>
</feature>